<keyword evidence="3" id="KW-1185">Reference proteome</keyword>
<dbReference type="EMBL" id="OX465080">
    <property type="protein sequence ID" value="CAI9282037.1"/>
    <property type="molecule type" value="Genomic_DNA"/>
</dbReference>
<reference evidence="2" key="1">
    <citation type="submission" date="2023-04" db="EMBL/GenBank/DDBJ databases">
        <authorList>
            <person name="Vijverberg K."/>
            <person name="Xiong W."/>
            <person name="Schranz E."/>
        </authorList>
    </citation>
    <scope>NUCLEOTIDE SEQUENCE</scope>
</reference>
<organism evidence="2 3">
    <name type="scientific">Lactuca saligna</name>
    <name type="common">Willowleaf lettuce</name>
    <dbReference type="NCBI Taxonomy" id="75948"/>
    <lineage>
        <taxon>Eukaryota</taxon>
        <taxon>Viridiplantae</taxon>
        <taxon>Streptophyta</taxon>
        <taxon>Embryophyta</taxon>
        <taxon>Tracheophyta</taxon>
        <taxon>Spermatophyta</taxon>
        <taxon>Magnoliopsida</taxon>
        <taxon>eudicotyledons</taxon>
        <taxon>Gunneridae</taxon>
        <taxon>Pentapetalae</taxon>
        <taxon>asterids</taxon>
        <taxon>campanulids</taxon>
        <taxon>Asterales</taxon>
        <taxon>Asteraceae</taxon>
        <taxon>Cichorioideae</taxon>
        <taxon>Cichorieae</taxon>
        <taxon>Lactucinae</taxon>
        <taxon>Lactuca</taxon>
    </lineage>
</organism>
<evidence type="ECO:0000313" key="2">
    <source>
        <dbReference type="EMBL" id="CAI9282037.1"/>
    </source>
</evidence>
<name>A0AA35YY85_LACSI</name>
<evidence type="ECO:0000313" key="3">
    <source>
        <dbReference type="Proteomes" id="UP001177003"/>
    </source>
</evidence>
<evidence type="ECO:0000256" key="1">
    <source>
        <dbReference type="SAM" id="MobiDB-lite"/>
    </source>
</evidence>
<dbReference type="AlphaFoldDB" id="A0AA35YY85"/>
<feature type="region of interest" description="Disordered" evidence="1">
    <location>
        <begin position="17"/>
        <end position="63"/>
    </location>
</feature>
<dbReference type="Proteomes" id="UP001177003">
    <property type="component" value="Chromosome 4"/>
</dbReference>
<protein>
    <submittedName>
        <fullName evidence="2">Uncharacterized protein</fullName>
    </submittedName>
</protein>
<gene>
    <name evidence="2" type="ORF">LSALG_LOCUS21701</name>
</gene>
<sequence>MSYEGLLGIQACTGSWSTTSNPTDIPGMIVASDEAPMKGSDDTDPDYTPAEHPSEPNYTPDAGLELLSSDYELDVDEEDIPPRWRYHHPAHLLHIDFSQHTILVLG</sequence>
<proteinExistence type="predicted"/>
<accession>A0AA35YY85</accession>